<keyword evidence="1" id="KW-0677">Repeat</keyword>
<dbReference type="OrthoDB" id="10250130at2759"/>
<keyword evidence="2" id="KW-0408">Iron</keyword>
<reference evidence="3 4" key="1">
    <citation type="submission" date="2014-09" db="EMBL/GenBank/DDBJ databases">
        <authorList>
            <person name="Magalhaes I.L.F."/>
            <person name="Oliveira U."/>
            <person name="Santos F.R."/>
            <person name="Vidigal T.H.D.A."/>
            <person name="Brescovit A.D."/>
            <person name="Santos A.J."/>
        </authorList>
    </citation>
    <scope>NUCLEOTIDE SEQUENCE [LARGE SCALE GENOMIC DNA]</scope>
</reference>
<accession>A0A0P1BD52</accession>
<proteinExistence type="predicted"/>
<dbReference type="Pfam" id="PF24681">
    <property type="entry name" value="Kelch_KLHDC2_KLHL20_DRC7"/>
    <property type="match status" value="1"/>
</dbReference>
<dbReference type="PANTHER" id="PTHR47435:SF4">
    <property type="entry name" value="KELCH REPEAT PROTEIN (AFU_ORTHOLOGUE AFUA_5G12780)"/>
    <property type="match status" value="1"/>
</dbReference>
<dbReference type="InterPro" id="IPR015915">
    <property type="entry name" value="Kelch-typ_b-propeller"/>
</dbReference>
<sequence length="380" mass="40499">MQATWTPVHLAAGVPANLISRSSHCLSVVGRRAFIFGGELKPRTPIGNEVLVVDLDGKDPSRVVEPASAAQAWPIARVGASMVAHAASKALYLWGGRGGKDMSPIETRRGDGEQDTDDLWRFDTVQEKWTKLETQRGTSSEFPQDRSYHTAAIAGDRLFIHAGCPASGRLASLESIELGDLTWSTLPSAPEPGRGGTVLTAIESPTGAKQLIRWGGFCGYELGGPLDIFDIASATWTSSEVSLLNISGQPPKRSVHGLVPYPLGAKSISHGTFGEAKAIAIMFMGEGQGAPKELGHDGAGKFLDDVYALLRSLSEPSTFAWLRIEPKVANSSIAPQPRGWFAFDATNTKNGLEIIAHGGLNEANERIGDAWRLSIGHAAV</sequence>
<dbReference type="Proteomes" id="UP000054845">
    <property type="component" value="Unassembled WGS sequence"/>
</dbReference>
<dbReference type="GO" id="GO:0019760">
    <property type="term" value="P:glucosinolate metabolic process"/>
    <property type="evidence" value="ECO:0007669"/>
    <property type="project" value="UniProtKB-ARBA"/>
</dbReference>
<evidence type="ECO:0000313" key="4">
    <source>
        <dbReference type="Proteomes" id="UP000054845"/>
    </source>
</evidence>
<keyword evidence="4" id="KW-1185">Reference proteome</keyword>
<dbReference type="STRING" id="401625.A0A0P1BD52"/>
<dbReference type="SUPFAM" id="SSF117281">
    <property type="entry name" value="Kelch motif"/>
    <property type="match status" value="1"/>
</dbReference>
<protein>
    <submittedName>
        <fullName evidence="3">Kelch repeat-containing proteins</fullName>
    </submittedName>
</protein>
<evidence type="ECO:0000256" key="2">
    <source>
        <dbReference type="ARBA" id="ARBA00023004"/>
    </source>
</evidence>
<evidence type="ECO:0000256" key="1">
    <source>
        <dbReference type="ARBA" id="ARBA00022737"/>
    </source>
</evidence>
<dbReference type="AlphaFoldDB" id="A0A0P1BD52"/>
<dbReference type="PANTHER" id="PTHR47435">
    <property type="entry name" value="KELCH REPEAT PROTEIN (AFU_ORTHOLOGUE AFUA_5G12780)"/>
    <property type="match status" value="1"/>
</dbReference>
<organism evidence="3 4">
    <name type="scientific">Ceraceosorus bombacis</name>
    <dbReference type="NCBI Taxonomy" id="401625"/>
    <lineage>
        <taxon>Eukaryota</taxon>
        <taxon>Fungi</taxon>
        <taxon>Dikarya</taxon>
        <taxon>Basidiomycota</taxon>
        <taxon>Ustilaginomycotina</taxon>
        <taxon>Exobasidiomycetes</taxon>
        <taxon>Ceraceosorales</taxon>
        <taxon>Ceraceosoraceae</taxon>
        <taxon>Ceraceosorus</taxon>
    </lineage>
</organism>
<name>A0A0P1BD52_9BASI</name>
<dbReference type="Gene3D" id="2.120.10.80">
    <property type="entry name" value="Kelch-type beta propeller"/>
    <property type="match status" value="1"/>
</dbReference>
<evidence type="ECO:0000313" key="3">
    <source>
        <dbReference type="EMBL" id="CEH13711.1"/>
    </source>
</evidence>
<dbReference type="EMBL" id="CCYA01000230">
    <property type="protein sequence ID" value="CEH13711.1"/>
    <property type="molecule type" value="Genomic_DNA"/>
</dbReference>